<dbReference type="Proteomes" id="UP000789570">
    <property type="component" value="Unassembled WGS sequence"/>
</dbReference>
<dbReference type="AlphaFoldDB" id="A0A9N9AYG4"/>
<evidence type="ECO:0000313" key="1">
    <source>
        <dbReference type="EMBL" id="CAG8548211.1"/>
    </source>
</evidence>
<dbReference type="OrthoDB" id="2386348at2759"/>
<proteinExistence type="predicted"/>
<keyword evidence="2" id="KW-1185">Reference proteome</keyword>
<sequence>MSKDKNHNNTYYWRCEKHDTLHVSDHNHVAEVSRSNVIRTINALKERGRETSEPPAQIIQTVTTSSSHTHPYLPSRDVLQQSINRTRSFSLPIEPETLDDLVIFDDLTKTPNGSVFWLEILLWTEIGYCSL</sequence>
<reference evidence="1" key="1">
    <citation type="submission" date="2021-06" db="EMBL/GenBank/DDBJ databases">
        <authorList>
            <person name="Kallberg Y."/>
            <person name="Tangrot J."/>
            <person name="Rosling A."/>
        </authorList>
    </citation>
    <scope>NUCLEOTIDE SEQUENCE</scope>
    <source>
        <strain evidence="1">UK204</strain>
    </source>
</reference>
<protein>
    <submittedName>
        <fullName evidence="1">17215_t:CDS:1</fullName>
    </submittedName>
</protein>
<dbReference type="EMBL" id="CAJVPQ010001368">
    <property type="protein sequence ID" value="CAG8548211.1"/>
    <property type="molecule type" value="Genomic_DNA"/>
</dbReference>
<comment type="caution">
    <text evidence="1">The sequence shown here is derived from an EMBL/GenBank/DDBJ whole genome shotgun (WGS) entry which is preliminary data.</text>
</comment>
<gene>
    <name evidence="1" type="ORF">FCALED_LOCUS5982</name>
</gene>
<accession>A0A9N9AYG4</accession>
<name>A0A9N9AYG4_9GLOM</name>
<evidence type="ECO:0000313" key="2">
    <source>
        <dbReference type="Proteomes" id="UP000789570"/>
    </source>
</evidence>
<organism evidence="1 2">
    <name type="scientific">Funneliformis caledonium</name>
    <dbReference type="NCBI Taxonomy" id="1117310"/>
    <lineage>
        <taxon>Eukaryota</taxon>
        <taxon>Fungi</taxon>
        <taxon>Fungi incertae sedis</taxon>
        <taxon>Mucoromycota</taxon>
        <taxon>Glomeromycotina</taxon>
        <taxon>Glomeromycetes</taxon>
        <taxon>Glomerales</taxon>
        <taxon>Glomeraceae</taxon>
        <taxon>Funneliformis</taxon>
    </lineage>
</organism>